<feature type="transmembrane region" description="Helical" evidence="7">
    <location>
        <begin position="143"/>
        <end position="166"/>
    </location>
</feature>
<dbReference type="Pfam" id="PF01490">
    <property type="entry name" value="Aa_trans"/>
    <property type="match status" value="1"/>
</dbReference>
<dbReference type="Pfam" id="PF11951">
    <property type="entry name" value="Fungal_trans_2"/>
    <property type="match status" value="1"/>
</dbReference>
<dbReference type="EMBL" id="FWEW01003696">
    <property type="protein sequence ID" value="SLM40385.1"/>
    <property type="molecule type" value="Genomic_DNA"/>
</dbReference>
<accession>A0A1W5DBH8</accession>
<feature type="transmembrane region" description="Helical" evidence="7">
    <location>
        <begin position="172"/>
        <end position="193"/>
    </location>
</feature>
<feature type="transmembrane region" description="Helical" evidence="7">
    <location>
        <begin position="318"/>
        <end position="337"/>
    </location>
</feature>
<keyword evidence="3 7" id="KW-0812">Transmembrane</keyword>
<keyword evidence="10" id="KW-1185">Reference proteome</keyword>
<keyword evidence="4 7" id="KW-1133">Transmembrane helix</keyword>
<feature type="transmembrane region" description="Helical" evidence="7">
    <location>
        <begin position="92"/>
        <end position="115"/>
    </location>
</feature>
<evidence type="ECO:0000313" key="9">
    <source>
        <dbReference type="EMBL" id="SLM40385.1"/>
    </source>
</evidence>
<dbReference type="GO" id="GO:0016020">
    <property type="term" value="C:membrane"/>
    <property type="evidence" value="ECO:0007669"/>
    <property type="project" value="UniProtKB-SubCell"/>
</dbReference>
<evidence type="ECO:0000256" key="4">
    <source>
        <dbReference type="ARBA" id="ARBA00022989"/>
    </source>
</evidence>
<dbReference type="FunFam" id="1.20.1740.10:FF:000039">
    <property type="entry name" value="Neutral amino acid transporter (Eurofung)"/>
    <property type="match status" value="1"/>
</dbReference>
<feature type="transmembrane region" description="Helical" evidence="7">
    <location>
        <begin position="358"/>
        <end position="379"/>
    </location>
</feature>
<name>A0A1W5DBH8_9LECA</name>
<evidence type="ECO:0000256" key="5">
    <source>
        <dbReference type="ARBA" id="ARBA00023136"/>
    </source>
</evidence>
<feature type="transmembrane region" description="Helical" evidence="7">
    <location>
        <begin position="424"/>
        <end position="444"/>
    </location>
</feature>
<protein>
    <submittedName>
        <fullName evidence="9">Amino acid transporter</fullName>
    </submittedName>
</protein>
<feature type="transmembrane region" description="Helical" evidence="7">
    <location>
        <begin position="276"/>
        <end position="298"/>
    </location>
</feature>
<evidence type="ECO:0000256" key="7">
    <source>
        <dbReference type="SAM" id="Phobius"/>
    </source>
</evidence>
<keyword evidence="5 7" id="KW-0472">Membrane</keyword>
<dbReference type="AlphaFoldDB" id="A0A1W5DBH8"/>
<evidence type="ECO:0000256" key="2">
    <source>
        <dbReference type="ARBA" id="ARBA00008066"/>
    </source>
</evidence>
<evidence type="ECO:0000256" key="3">
    <source>
        <dbReference type="ARBA" id="ARBA00022692"/>
    </source>
</evidence>
<dbReference type="InterPro" id="IPR013057">
    <property type="entry name" value="AA_transpt_TM"/>
</dbReference>
<feature type="transmembrane region" description="Helical" evidence="7">
    <location>
        <begin position="66"/>
        <end position="86"/>
    </location>
</feature>
<organism evidence="9 10">
    <name type="scientific">Lasallia pustulata</name>
    <dbReference type="NCBI Taxonomy" id="136370"/>
    <lineage>
        <taxon>Eukaryota</taxon>
        <taxon>Fungi</taxon>
        <taxon>Dikarya</taxon>
        <taxon>Ascomycota</taxon>
        <taxon>Pezizomycotina</taxon>
        <taxon>Lecanoromycetes</taxon>
        <taxon>OSLEUM clade</taxon>
        <taxon>Umbilicariomycetidae</taxon>
        <taxon>Umbilicariales</taxon>
        <taxon>Umbilicariaceae</taxon>
        <taxon>Lasallia</taxon>
    </lineage>
</organism>
<feature type="transmembrane region" description="Helical" evidence="7">
    <location>
        <begin position="244"/>
        <end position="264"/>
    </location>
</feature>
<dbReference type="PANTHER" id="PTHR22950:SF668">
    <property type="entry name" value="AMINO ACID TRANSPORTER (EUROFUNG)"/>
    <property type="match status" value="1"/>
</dbReference>
<dbReference type="GO" id="GO:0015179">
    <property type="term" value="F:L-amino acid transmembrane transporter activity"/>
    <property type="evidence" value="ECO:0007669"/>
    <property type="project" value="TreeGrafter"/>
</dbReference>
<evidence type="ECO:0000256" key="1">
    <source>
        <dbReference type="ARBA" id="ARBA00004141"/>
    </source>
</evidence>
<comment type="subcellular location">
    <subcellularLocation>
        <location evidence="1">Membrane</location>
        <topology evidence="1">Multi-pass membrane protein</topology>
    </subcellularLocation>
</comment>
<feature type="transmembrane region" description="Helical" evidence="7">
    <location>
        <begin position="391"/>
        <end position="412"/>
    </location>
</feature>
<feature type="compositionally biased region" description="Basic and acidic residues" evidence="6">
    <location>
        <begin position="1"/>
        <end position="12"/>
    </location>
</feature>
<reference evidence="10" key="1">
    <citation type="submission" date="2017-03" db="EMBL/GenBank/DDBJ databases">
        <authorList>
            <person name="Sharma R."/>
            <person name="Thines M."/>
        </authorList>
    </citation>
    <scope>NUCLEOTIDE SEQUENCE [LARGE SCALE GENOMIC DNA]</scope>
</reference>
<evidence type="ECO:0000313" key="10">
    <source>
        <dbReference type="Proteomes" id="UP000192927"/>
    </source>
</evidence>
<comment type="similarity">
    <text evidence="2">Belongs to the amino acid/polyamine transporter 2 family.</text>
</comment>
<sequence length="659" mass="72508">MATNDHNDEQPLKGDNAALKPFIESGGAGQADLEKYPVPSTREPQDKEDPFGDETNAEVKYRTMEWWHAGTIMIAETISLGILSLPSVLATIGLPGGAILILGLGGLATYTGYVIGQFKLRYPRVHNMADAGDVMFGAVGREIFGAAQIIFLVFVMGSHILTFSIMLNTLTNHGTCSIVFGIVGMLVCLVCTLPRTLLNVSYMAIGSFVSIIAAVMITMIGVGIERPGDGRVEATVHTSLAKGFLAVTNIIFAYAGHVAFFSFISELKKPQEYPKALFLLQGVDTCMYLVVSVVIYRYAGSSVASPALGSTSDTVRKIAYGVSIPTIVVAGVINGHVASKYIYVRLFRGTDRMSKRSWSSFGAWALIVLVLWTIAWVIAEAIPTFNDLLGLISALFASWFTYGLSGVFWLYMNRGRYRESRRKVFLTGLNLMLVCLGAVILNAWPFVTGITGSGNYPKFALQPVIEPSAGAVIGVLDGLFEVITKISILRDTIRERRALGEKPAVHYQIMMWAVDIDAAIHAWDPAQLPNTPRWVAAQLYRQCAWVYLHRTTTASRPSPKMTAAVDEDVEYLRAMPPGGSTQAVILLPLFLLGWAAFEQRQRPDIEEAFARALEYSRFQNIMVAKQVVKRAWEMMDAGDEKSWDWETIMKDMDIDCLVT</sequence>
<dbReference type="PANTHER" id="PTHR22950">
    <property type="entry name" value="AMINO ACID TRANSPORTER"/>
    <property type="match status" value="1"/>
</dbReference>
<evidence type="ECO:0000256" key="6">
    <source>
        <dbReference type="SAM" id="MobiDB-lite"/>
    </source>
</evidence>
<feature type="transmembrane region" description="Helical" evidence="7">
    <location>
        <begin position="200"/>
        <end position="224"/>
    </location>
</feature>
<dbReference type="Proteomes" id="UP000192927">
    <property type="component" value="Unassembled WGS sequence"/>
</dbReference>
<evidence type="ECO:0000259" key="8">
    <source>
        <dbReference type="Pfam" id="PF01490"/>
    </source>
</evidence>
<feature type="region of interest" description="Disordered" evidence="6">
    <location>
        <begin position="1"/>
        <end position="54"/>
    </location>
</feature>
<feature type="domain" description="Amino acid transporter transmembrane" evidence="8">
    <location>
        <begin position="63"/>
        <end position="440"/>
    </location>
</feature>
<proteinExistence type="inferred from homology"/>
<dbReference type="Gene3D" id="1.20.1740.10">
    <property type="entry name" value="Amino acid/polyamine transporter I"/>
    <property type="match status" value="1"/>
</dbReference>
<dbReference type="InterPro" id="IPR021858">
    <property type="entry name" value="Fun_TF"/>
</dbReference>